<dbReference type="PROSITE" id="PS51257">
    <property type="entry name" value="PROKAR_LIPOPROTEIN"/>
    <property type="match status" value="1"/>
</dbReference>
<dbReference type="Proteomes" id="UP001302349">
    <property type="component" value="Chromosome"/>
</dbReference>
<sequence length="285" mass="31632">MRKSALLFVALTSFLLQSCEDPISIDLPSDSTYLVVEGWITDQPGPYRVRLSQTLPFASPETNPKISNAKVYITSKGVNYFLAENPEIPGEYLTDSAEFVGTPGVNYKLVIEWEDKIIISTENSFKAAPPIDTLTYSFVPNIFVPETLSFTSGYLVTGFVSDPATENDYYRWKVSENGISYDRAEDLILITDRFFNGKKFGFELSNLLFQVDDTVSVSQYTIDAAAFEYLKNINTQAIGLGKSTSTPPSLVRGNLKYLNDDEGVILGYFGMSSVSSAQVVIKKNQ</sequence>
<protein>
    <submittedName>
        <fullName evidence="2">DUF4249 domain-containing protein</fullName>
    </submittedName>
</protein>
<dbReference type="RefSeq" id="WP_317492042.1">
    <property type="nucleotide sequence ID" value="NZ_CP136051.1"/>
</dbReference>
<accession>A0ABZ0IWQ7</accession>
<feature type="signal peptide" evidence="1">
    <location>
        <begin position="1"/>
        <end position="18"/>
    </location>
</feature>
<keyword evidence="3" id="KW-1185">Reference proteome</keyword>
<evidence type="ECO:0000256" key="1">
    <source>
        <dbReference type="SAM" id="SignalP"/>
    </source>
</evidence>
<reference evidence="2 3" key="1">
    <citation type="journal article" date="2023" name="Microbiol. Resour. Announc.">
        <title>Complete Genome Sequence of Imperialibacter roseus strain P4T.</title>
        <authorList>
            <person name="Tizabi D.R."/>
            <person name="Bachvaroff T."/>
            <person name="Hill R.T."/>
        </authorList>
    </citation>
    <scope>NUCLEOTIDE SEQUENCE [LARGE SCALE GENOMIC DNA]</scope>
    <source>
        <strain evidence="2 3">P4T</strain>
    </source>
</reference>
<name>A0ABZ0IWQ7_9BACT</name>
<dbReference type="EMBL" id="CP136051">
    <property type="protein sequence ID" value="WOK09424.1"/>
    <property type="molecule type" value="Genomic_DNA"/>
</dbReference>
<organism evidence="2 3">
    <name type="scientific">Imperialibacter roseus</name>
    <dbReference type="NCBI Taxonomy" id="1324217"/>
    <lineage>
        <taxon>Bacteria</taxon>
        <taxon>Pseudomonadati</taxon>
        <taxon>Bacteroidota</taxon>
        <taxon>Cytophagia</taxon>
        <taxon>Cytophagales</taxon>
        <taxon>Flammeovirgaceae</taxon>
        <taxon>Imperialibacter</taxon>
    </lineage>
</organism>
<evidence type="ECO:0000313" key="3">
    <source>
        <dbReference type="Proteomes" id="UP001302349"/>
    </source>
</evidence>
<feature type="chain" id="PRO_5046763136" evidence="1">
    <location>
        <begin position="19"/>
        <end position="285"/>
    </location>
</feature>
<keyword evidence="1" id="KW-0732">Signal</keyword>
<evidence type="ECO:0000313" key="2">
    <source>
        <dbReference type="EMBL" id="WOK09424.1"/>
    </source>
</evidence>
<proteinExistence type="predicted"/>
<dbReference type="InterPro" id="IPR025345">
    <property type="entry name" value="DUF4249"/>
</dbReference>
<gene>
    <name evidence="2" type="ORF">RT717_12315</name>
</gene>
<dbReference type="Pfam" id="PF14054">
    <property type="entry name" value="DUF4249"/>
    <property type="match status" value="1"/>
</dbReference>